<dbReference type="Proteomes" id="UP000004090">
    <property type="component" value="Unassembled WGS sequence"/>
</dbReference>
<feature type="transmembrane region" description="Helical" evidence="1">
    <location>
        <begin position="33"/>
        <end position="54"/>
    </location>
</feature>
<evidence type="ECO:0000259" key="2">
    <source>
        <dbReference type="Pfam" id="PF02557"/>
    </source>
</evidence>
<accession>A8RBA3</accession>
<keyword evidence="3" id="KW-0378">Hydrolase</keyword>
<name>A8RBA3_9FIRM</name>
<keyword evidence="1" id="KW-1133">Transmembrane helix</keyword>
<keyword evidence="3" id="KW-0121">Carboxypeptidase</keyword>
<dbReference type="InterPro" id="IPR009045">
    <property type="entry name" value="Zn_M74/Hedgehog-like"/>
</dbReference>
<dbReference type="SUPFAM" id="SSF55166">
    <property type="entry name" value="Hedgehog/DD-peptidase"/>
    <property type="match status" value="1"/>
</dbReference>
<dbReference type="InterPro" id="IPR058193">
    <property type="entry name" value="VanY/YodJ_core_dom"/>
</dbReference>
<reference evidence="3 4" key="1">
    <citation type="submission" date="2007-09" db="EMBL/GenBank/DDBJ databases">
        <title>Draft genome sequence of Eubacterium dolichum (DSM 3991).</title>
        <authorList>
            <person name="Sudarsanam P."/>
            <person name="Ley R."/>
            <person name="Guruge J."/>
            <person name="Turnbaugh P.J."/>
            <person name="Mahowald M."/>
            <person name="Liep D."/>
            <person name="Gordon J."/>
        </authorList>
    </citation>
    <scope>NUCLEOTIDE SEQUENCE [LARGE SCALE GENOMIC DNA]</scope>
    <source>
        <strain evidence="3 4">DSM 3991</strain>
    </source>
</reference>
<protein>
    <submittedName>
        <fullName evidence="3">Serine-type D-Ala-D-Ala carboxypeptidase</fullName>
    </submittedName>
</protein>
<evidence type="ECO:0000256" key="1">
    <source>
        <dbReference type="SAM" id="Phobius"/>
    </source>
</evidence>
<comment type="caution">
    <text evidence="3">The sequence shown here is derived from an EMBL/GenBank/DDBJ whole genome shotgun (WGS) entry which is preliminary data.</text>
</comment>
<proteinExistence type="predicted"/>
<keyword evidence="3" id="KW-0645">Protease</keyword>
<dbReference type="EMBL" id="ABAW02000019">
    <property type="protein sequence ID" value="EDP11112.1"/>
    <property type="molecule type" value="Genomic_DNA"/>
</dbReference>
<dbReference type="InterPro" id="IPR003709">
    <property type="entry name" value="VanY-like_core_dom"/>
</dbReference>
<organism evidence="3 4">
    <name type="scientific">Amedibacillus dolichus DSM 3991</name>
    <dbReference type="NCBI Taxonomy" id="428127"/>
    <lineage>
        <taxon>Bacteria</taxon>
        <taxon>Bacillati</taxon>
        <taxon>Bacillota</taxon>
        <taxon>Erysipelotrichia</taxon>
        <taxon>Erysipelotrichales</taxon>
        <taxon>Erysipelotrichaceae</taxon>
        <taxon>Amedibacillus</taxon>
    </lineage>
</organism>
<reference evidence="3 4" key="2">
    <citation type="submission" date="2007-09" db="EMBL/GenBank/DDBJ databases">
        <authorList>
            <person name="Fulton L."/>
            <person name="Clifton S."/>
            <person name="Fulton B."/>
            <person name="Xu J."/>
            <person name="Minx P."/>
            <person name="Pepin K.H."/>
            <person name="Johnson M."/>
            <person name="Thiruvilangam P."/>
            <person name="Bhonagiri V."/>
            <person name="Nash W.E."/>
            <person name="Mardis E.R."/>
            <person name="Wilson R.K."/>
        </authorList>
    </citation>
    <scope>NUCLEOTIDE SEQUENCE [LARGE SCALE GENOMIC DNA]</scope>
    <source>
        <strain evidence="3 4">DSM 3991</strain>
    </source>
</reference>
<evidence type="ECO:0000313" key="3">
    <source>
        <dbReference type="EMBL" id="EDP11112.1"/>
    </source>
</evidence>
<dbReference type="PANTHER" id="PTHR34385:SF1">
    <property type="entry name" value="PEPTIDOGLYCAN L-ALANYL-D-GLUTAMATE ENDOPEPTIDASE CWLK"/>
    <property type="match status" value="1"/>
</dbReference>
<dbReference type="AlphaFoldDB" id="A8RBA3"/>
<keyword evidence="1" id="KW-0472">Membrane</keyword>
<dbReference type="HOGENOM" id="CLU_058389_0_0_9"/>
<gene>
    <name evidence="3" type="ORF">EUBDOL_01032</name>
</gene>
<dbReference type="eggNOG" id="COG1876">
    <property type="taxonomic scope" value="Bacteria"/>
</dbReference>
<dbReference type="InterPro" id="IPR052179">
    <property type="entry name" value="DD-CPase-like"/>
</dbReference>
<dbReference type="STRING" id="428127.EUBDOL_01032"/>
<keyword evidence="1" id="KW-0812">Transmembrane</keyword>
<dbReference type="GO" id="GO:0004180">
    <property type="term" value="F:carboxypeptidase activity"/>
    <property type="evidence" value="ECO:0007669"/>
    <property type="project" value="UniProtKB-KW"/>
</dbReference>
<dbReference type="Pfam" id="PF02557">
    <property type="entry name" value="VanY"/>
    <property type="match status" value="1"/>
</dbReference>
<dbReference type="PANTHER" id="PTHR34385">
    <property type="entry name" value="D-ALANYL-D-ALANINE CARBOXYPEPTIDASE"/>
    <property type="match status" value="1"/>
</dbReference>
<evidence type="ECO:0000313" key="4">
    <source>
        <dbReference type="Proteomes" id="UP000004090"/>
    </source>
</evidence>
<dbReference type="GO" id="GO:0006508">
    <property type="term" value="P:proteolysis"/>
    <property type="evidence" value="ECO:0007669"/>
    <property type="project" value="InterPro"/>
</dbReference>
<dbReference type="CDD" id="cd14852">
    <property type="entry name" value="LD-carboxypeptidase"/>
    <property type="match status" value="1"/>
</dbReference>
<dbReference type="Gene3D" id="3.30.1380.10">
    <property type="match status" value="1"/>
</dbReference>
<sequence>MYHYTYGKTKAVKEEKPMNLHYYPRENDKKERWITLLSILLILAVIAMLIFLNWTRIQLSIKGYNKEERAFLLTLDKEELADYLNYDSAIDFSRWDSLENNRHYYNYELLSDTELKDKEIVDYIDTYYENYHEWFVAHGYQPKQIQMLLHRYTIKELAFLKEHTLTWKQIAPYIEINGCIIQDLPQYLQTKKEPQEAIMEISYPNIISQNKTSRIYYLENPEHPVLLIKNGFQVSTDYVPKNLVEVAIPNAPDNTNNKMRKDAAEALENMYQDALKKDLHLAVNSAYRSAKEQKIIYDQMFAIYDSVTASGLVSPPGFSEHQLGLSVDLTSQSVIDEEIPVFGYTKEYEWVSKHAHEYGFILRYPLNKTHITGASNEPWHFRYVGVEVATEIYEKGITLEEYTQQHGFDYPVSLKS</sequence>
<feature type="domain" description="D-alanyl-D-alanine carboxypeptidase-like core" evidence="2">
    <location>
        <begin position="257"/>
        <end position="385"/>
    </location>
</feature>